<feature type="region of interest" description="Disordered" evidence="1">
    <location>
        <begin position="256"/>
        <end position="291"/>
    </location>
</feature>
<dbReference type="GO" id="GO:0000460">
    <property type="term" value="P:maturation of 5.8S rRNA"/>
    <property type="evidence" value="ECO:0007669"/>
    <property type="project" value="TreeGrafter"/>
</dbReference>
<dbReference type="GO" id="GO:0030687">
    <property type="term" value="C:preribosome, large subunit precursor"/>
    <property type="evidence" value="ECO:0007669"/>
    <property type="project" value="TreeGrafter"/>
</dbReference>
<dbReference type="eggNOG" id="KOG2425">
    <property type="taxonomic scope" value="Eukaryota"/>
</dbReference>
<dbReference type="AlphaFoldDB" id="S3BNX1"/>
<dbReference type="PANTHER" id="PTHR15002:SF0">
    <property type="entry name" value="RIBOSOMAL BIOGENESIS PROTEIN LAS1L"/>
    <property type="match status" value="1"/>
</dbReference>
<dbReference type="GO" id="GO:0004519">
    <property type="term" value="F:endonuclease activity"/>
    <property type="evidence" value="ECO:0007669"/>
    <property type="project" value="InterPro"/>
</dbReference>
<organism evidence="2 3">
    <name type="scientific">Ophiostoma piceae (strain UAMH 11346)</name>
    <name type="common">Sap stain fungus</name>
    <dbReference type="NCBI Taxonomy" id="1262450"/>
    <lineage>
        <taxon>Eukaryota</taxon>
        <taxon>Fungi</taxon>
        <taxon>Dikarya</taxon>
        <taxon>Ascomycota</taxon>
        <taxon>Pezizomycotina</taxon>
        <taxon>Sordariomycetes</taxon>
        <taxon>Sordariomycetidae</taxon>
        <taxon>Ophiostomatales</taxon>
        <taxon>Ophiostomataceae</taxon>
        <taxon>Ophiostoma</taxon>
    </lineage>
</organism>
<sequence>MVHYIFTPWRDRRELLAVRRQFYPRGASSFAAVFTGTDAVESNAVRREAVARVTIWMQRGFCPHMVESTALLAVAILADASSTTNSAPVAARAAYASAFARFVTGLLDGQQDRARKMSMHGLAQHIGLPAGFVELRHQVTHEALPSLRRLRSASQQALAWIYDYYWAGVDEAEAGSAEVDCAEVADELPGSASLKKALRRYINSDAPLTSTFIARWGEVRLLSELAALSELPASATADDTTRARIQQLSQAVLQWGSTGQTGETDTAAQIVSRKRPRTQANTSEPVPETPLATDAVTNMTTAAAKTWTMANLDLAAVRASMARNRQALSSLNTAERTEEKKEDKDVMEVDEAETRQEQVNEDEQDDEGGQDDQEDQDDALEEDSEAEVEVPAKRPRWTRFTGTWAPRPIGVV</sequence>
<dbReference type="HOGENOM" id="CLU_019519_1_0_1"/>
<dbReference type="PANTHER" id="PTHR15002">
    <property type="entry name" value="RIBOSOMAL BIOGENESIS PROTEIN LAS1L"/>
    <property type="match status" value="1"/>
</dbReference>
<reference evidence="2 3" key="1">
    <citation type="journal article" date="2013" name="BMC Genomics">
        <title>The genome and transcriptome of the pine saprophyte Ophiostoma piceae, and a comparison with the bark beetle-associated pine pathogen Grosmannia clavigera.</title>
        <authorList>
            <person name="Haridas S."/>
            <person name="Wang Y."/>
            <person name="Lim L."/>
            <person name="Massoumi Alamouti S."/>
            <person name="Jackman S."/>
            <person name="Docking R."/>
            <person name="Robertson G."/>
            <person name="Birol I."/>
            <person name="Bohlmann J."/>
            <person name="Breuil C."/>
        </authorList>
    </citation>
    <scope>NUCLEOTIDE SEQUENCE [LARGE SCALE GENOMIC DNA]</scope>
    <source>
        <strain evidence="2 3">UAMH 11346</strain>
    </source>
</reference>
<feature type="compositionally biased region" description="Acidic residues" evidence="1">
    <location>
        <begin position="359"/>
        <end position="388"/>
    </location>
</feature>
<keyword evidence="3" id="KW-1185">Reference proteome</keyword>
<name>S3BNX1_OPHP1</name>
<feature type="compositionally biased region" description="Basic and acidic residues" evidence="1">
    <location>
        <begin position="335"/>
        <end position="358"/>
    </location>
</feature>
<dbReference type="GO" id="GO:0090730">
    <property type="term" value="C:Las1 complex"/>
    <property type="evidence" value="ECO:0007669"/>
    <property type="project" value="InterPro"/>
</dbReference>
<dbReference type="InterPro" id="IPR007174">
    <property type="entry name" value="Las1"/>
</dbReference>
<feature type="compositionally biased region" description="Polar residues" evidence="1">
    <location>
        <begin position="256"/>
        <end position="269"/>
    </location>
</feature>
<feature type="region of interest" description="Disordered" evidence="1">
    <location>
        <begin position="328"/>
        <end position="412"/>
    </location>
</feature>
<accession>S3BNX1</accession>
<dbReference type="GO" id="GO:0000470">
    <property type="term" value="P:maturation of LSU-rRNA"/>
    <property type="evidence" value="ECO:0007669"/>
    <property type="project" value="TreeGrafter"/>
</dbReference>
<proteinExistence type="predicted"/>
<dbReference type="Pfam" id="PF04031">
    <property type="entry name" value="Las1"/>
    <property type="match status" value="1"/>
</dbReference>
<dbReference type="STRING" id="1262450.S3BNX1"/>
<dbReference type="OrthoDB" id="10263222at2759"/>
<evidence type="ECO:0000256" key="1">
    <source>
        <dbReference type="SAM" id="MobiDB-lite"/>
    </source>
</evidence>
<dbReference type="VEuPathDB" id="FungiDB:F503_08816"/>
<gene>
    <name evidence="2" type="ORF">F503_08816</name>
</gene>
<dbReference type="EMBL" id="KE148172">
    <property type="protein sequence ID" value="EPE02939.1"/>
    <property type="molecule type" value="Genomic_DNA"/>
</dbReference>
<evidence type="ECO:0000313" key="3">
    <source>
        <dbReference type="Proteomes" id="UP000016923"/>
    </source>
</evidence>
<protein>
    <submittedName>
        <fullName evidence="2">Las1-like protein</fullName>
    </submittedName>
</protein>
<evidence type="ECO:0000313" key="2">
    <source>
        <dbReference type="EMBL" id="EPE02939.1"/>
    </source>
</evidence>
<dbReference type="Proteomes" id="UP000016923">
    <property type="component" value="Unassembled WGS sequence"/>
</dbReference>